<name>A0A7G9WBQ1_ALKCA</name>
<dbReference type="EMBL" id="CP058559">
    <property type="protein sequence ID" value="QNO16113.1"/>
    <property type="molecule type" value="Genomic_DNA"/>
</dbReference>
<dbReference type="KEGG" id="acae:HYG86_15725"/>
<sequence length="350" mass="37682">MLKFLDNKGSSLTLVLIVLMIMAVLGSTALFAMSSEGKQAARHDHKVQAYYLARTGAEAVSEYIIQNPNNISDIDMLISSIPSDMTNPLGNNGSIAIEAVRDDNKVIITSTGIFKGVEDVVVLELTLPGFSLLDYAIFTLSYQPDKMDLKNNISIVGPIGSNSTIATKNKTDAPDITENANIPMSELPQFDASLFPAITSLQNNYNTSSGDLYVRVHGEKTNRTITVEGNNILHLLVQGELELHGNGEIKTEGNSKIIIYVMDGSEVTISGGSRINAFVYAPYSVVTWNGGGSATEPMLGGFIAQEFNGPSSNGQVIEHDVNLLLQGAFTNIDELVTGTGSSSFERHWSK</sequence>
<evidence type="ECO:0000256" key="1">
    <source>
        <dbReference type="SAM" id="Phobius"/>
    </source>
</evidence>
<gene>
    <name evidence="3" type="ORF">HYG86_15725</name>
</gene>
<evidence type="ECO:0000313" key="4">
    <source>
        <dbReference type="Proteomes" id="UP000516160"/>
    </source>
</evidence>
<keyword evidence="1" id="KW-1133">Transmembrane helix</keyword>
<dbReference type="RefSeq" id="WP_213166507.1">
    <property type="nucleotide sequence ID" value="NZ_CP058559.1"/>
</dbReference>
<keyword evidence="1" id="KW-0472">Membrane</keyword>
<proteinExistence type="predicted"/>
<reference evidence="3 4" key="1">
    <citation type="submission" date="2020-07" db="EMBL/GenBank/DDBJ databases">
        <title>Alkalicella. sp. LB2 genome.</title>
        <authorList>
            <person name="Postec A."/>
            <person name="Quemeneur M."/>
        </authorList>
    </citation>
    <scope>NUCLEOTIDE SEQUENCE [LARGE SCALE GENOMIC DNA]</scope>
    <source>
        <strain evidence="3 4">LB2</strain>
    </source>
</reference>
<accession>A0A7G9WBQ1</accession>
<dbReference type="Pfam" id="PF23981">
    <property type="entry name" value="DUF7305"/>
    <property type="match status" value="1"/>
</dbReference>
<evidence type="ECO:0000259" key="2">
    <source>
        <dbReference type="Pfam" id="PF23981"/>
    </source>
</evidence>
<protein>
    <recommendedName>
        <fullName evidence="2">DUF7305 domain-containing protein</fullName>
    </recommendedName>
</protein>
<feature type="domain" description="DUF7305" evidence="2">
    <location>
        <begin position="205"/>
        <end position="323"/>
    </location>
</feature>
<feature type="transmembrane region" description="Helical" evidence="1">
    <location>
        <begin position="12"/>
        <end position="33"/>
    </location>
</feature>
<organism evidence="3 4">
    <name type="scientific">Alkalicella caledoniensis</name>
    <dbReference type="NCBI Taxonomy" id="2731377"/>
    <lineage>
        <taxon>Bacteria</taxon>
        <taxon>Bacillati</taxon>
        <taxon>Bacillota</taxon>
        <taxon>Clostridia</taxon>
        <taxon>Eubacteriales</taxon>
        <taxon>Proteinivoracaceae</taxon>
        <taxon>Alkalicella</taxon>
    </lineage>
</organism>
<keyword evidence="4" id="KW-1185">Reference proteome</keyword>
<dbReference type="Proteomes" id="UP000516160">
    <property type="component" value="Chromosome"/>
</dbReference>
<evidence type="ECO:0000313" key="3">
    <source>
        <dbReference type="EMBL" id="QNO16113.1"/>
    </source>
</evidence>
<keyword evidence="1" id="KW-0812">Transmembrane</keyword>
<dbReference type="AlphaFoldDB" id="A0A7G9WBQ1"/>
<dbReference type="InterPro" id="IPR055729">
    <property type="entry name" value="DUF7305"/>
</dbReference>